<feature type="compositionally biased region" description="Low complexity" evidence="1">
    <location>
        <begin position="224"/>
        <end position="239"/>
    </location>
</feature>
<feature type="compositionally biased region" description="Low complexity" evidence="1">
    <location>
        <begin position="89"/>
        <end position="103"/>
    </location>
</feature>
<dbReference type="EMBL" id="JAUEPR010000044">
    <property type="protein sequence ID" value="KAK0472082.1"/>
    <property type="molecule type" value="Genomic_DNA"/>
</dbReference>
<feature type="chain" id="PRO_5041205137" evidence="2">
    <location>
        <begin position="23"/>
        <end position="775"/>
    </location>
</feature>
<comment type="caution">
    <text evidence="3">The sequence shown here is derived from an EMBL/GenBank/DDBJ whole genome shotgun (WGS) entry which is preliminary data.</text>
</comment>
<organism evidence="3 4">
    <name type="scientific">Armillaria novae-zelandiae</name>
    <dbReference type="NCBI Taxonomy" id="153914"/>
    <lineage>
        <taxon>Eukaryota</taxon>
        <taxon>Fungi</taxon>
        <taxon>Dikarya</taxon>
        <taxon>Basidiomycota</taxon>
        <taxon>Agaricomycotina</taxon>
        <taxon>Agaricomycetes</taxon>
        <taxon>Agaricomycetidae</taxon>
        <taxon>Agaricales</taxon>
        <taxon>Marasmiineae</taxon>
        <taxon>Physalacriaceae</taxon>
        <taxon>Armillaria</taxon>
    </lineage>
</organism>
<reference evidence="3" key="1">
    <citation type="submission" date="2023-06" db="EMBL/GenBank/DDBJ databases">
        <authorList>
            <consortium name="Lawrence Berkeley National Laboratory"/>
            <person name="Ahrendt S."/>
            <person name="Sahu N."/>
            <person name="Indic B."/>
            <person name="Wong-Bajracharya J."/>
            <person name="Merenyi Z."/>
            <person name="Ke H.-M."/>
            <person name="Monk M."/>
            <person name="Kocsube S."/>
            <person name="Drula E."/>
            <person name="Lipzen A."/>
            <person name="Balint B."/>
            <person name="Henrissat B."/>
            <person name="Andreopoulos B."/>
            <person name="Martin F.M."/>
            <person name="Harder C.B."/>
            <person name="Rigling D."/>
            <person name="Ford K.L."/>
            <person name="Foster G.D."/>
            <person name="Pangilinan J."/>
            <person name="Papanicolaou A."/>
            <person name="Barry K."/>
            <person name="LaButti K."/>
            <person name="Viragh M."/>
            <person name="Koriabine M."/>
            <person name="Yan M."/>
            <person name="Riley R."/>
            <person name="Champramary S."/>
            <person name="Plett K.L."/>
            <person name="Tsai I.J."/>
            <person name="Slot J."/>
            <person name="Sipos G."/>
            <person name="Plett J."/>
            <person name="Nagy L.G."/>
            <person name="Grigoriev I.V."/>
        </authorList>
    </citation>
    <scope>NUCLEOTIDE SEQUENCE</scope>
    <source>
        <strain evidence="3">ICMP 16352</strain>
    </source>
</reference>
<keyword evidence="4" id="KW-1185">Reference proteome</keyword>
<protein>
    <submittedName>
        <fullName evidence="3">Uncharacterized protein</fullName>
    </submittedName>
</protein>
<evidence type="ECO:0000256" key="1">
    <source>
        <dbReference type="SAM" id="MobiDB-lite"/>
    </source>
</evidence>
<evidence type="ECO:0000256" key="2">
    <source>
        <dbReference type="SAM" id="SignalP"/>
    </source>
</evidence>
<evidence type="ECO:0000313" key="4">
    <source>
        <dbReference type="Proteomes" id="UP001175227"/>
    </source>
</evidence>
<feature type="compositionally biased region" description="Acidic residues" evidence="1">
    <location>
        <begin position="189"/>
        <end position="223"/>
    </location>
</feature>
<feature type="compositionally biased region" description="Low complexity" evidence="1">
    <location>
        <begin position="528"/>
        <end position="537"/>
    </location>
</feature>
<accession>A0AA39NUF6</accession>
<feature type="signal peptide" evidence="2">
    <location>
        <begin position="1"/>
        <end position="22"/>
    </location>
</feature>
<feature type="compositionally biased region" description="Gly residues" evidence="1">
    <location>
        <begin position="474"/>
        <end position="502"/>
    </location>
</feature>
<feature type="region of interest" description="Disordered" evidence="1">
    <location>
        <begin position="171"/>
        <end position="242"/>
    </location>
</feature>
<dbReference type="Proteomes" id="UP001175227">
    <property type="component" value="Unassembled WGS sequence"/>
</dbReference>
<keyword evidence="2" id="KW-0732">Signal</keyword>
<gene>
    <name evidence="3" type="ORF">IW261DRAFT_1424683</name>
</gene>
<feature type="compositionally biased region" description="Basic and acidic residues" evidence="1">
    <location>
        <begin position="120"/>
        <end position="140"/>
    </location>
</feature>
<feature type="region of interest" description="Disordered" evidence="1">
    <location>
        <begin position="89"/>
        <end position="147"/>
    </location>
</feature>
<feature type="region of interest" description="Disordered" evidence="1">
    <location>
        <begin position="433"/>
        <end position="541"/>
    </location>
</feature>
<name>A0AA39NUF6_9AGAR</name>
<feature type="compositionally biased region" description="Basic and acidic residues" evidence="1">
    <location>
        <begin position="451"/>
        <end position="473"/>
    </location>
</feature>
<evidence type="ECO:0000313" key="3">
    <source>
        <dbReference type="EMBL" id="KAK0472082.1"/>
    </source>
</evidence>
<sequence>MVARLRTAIQFVTILLSLHAAALPASRIYRRDDDPSSTLPDPDENQDIQSVRDYMQKSIQAYLATQNTQKGAIFMAETSWRAIVVDTTGIGDDSDSDSAGTDVMTGGDSSSAGEDVMTGDVDRRGAEREGLTEQASKRDVNEDEEVYDGEEWWKRYSGDDDELLGSALVDREGEEFEDVGSEDTSSGDTESDDTSSDNTDSEDTSSGDTESDDTSSGDTDSEDSSSGSSSSGDSSSSSNDDTEVALANNDVYQLFDKVSPSKSDHINFFSDQYIQFTKEIGDIFSGEQASKEESQKLQKLAQLQSTLCTVELTDVTDKAYYYYEQTKKYNDKAGGRSSQDFKTWAATEYTEYMMTYDQCRLALVKYNTLADDIFGKFRGPINAASNKIAPLDSGQVNVPGVTMMLGSGTGSLTGQGNAVPYYSLPGARGTVAAWRKQAQEESGGMRRRKTGSGDEKTDAGDGKGDGKGDEKTGKGNGNTDNGGGASGGVPGGFSSGDSGGDANGDKEDTSGDDAGDDTASEGTDDSGDSSSSSGGEATFKVPRGFFSYSSSSKSGSVEGETDNGGGSVGLDFKFFSVGAGADTTTSSTSTELKMKSFSIAWQAALLPVQRGTWFDGFRVASLMSNLGTTGTSADDDENDRALYANATHSFNKWFGTDDRPGPAADYNDIALIIYHPIFKMEFSDAKTYQEFKETKASAGVCFLFICVGGNGGSSSNKTSFSETSSAVTYEDLSNNVYYAGSLQGSFWTQSSNDSDSDSSSEVQVEKRRLLDWRSY</sequence>
<feature type="compositionally biased region" description="Acidic residues" evidence="1">
    <location>
        <begin position="510"/>
        <end position="527"/>
    </location>
</feature>
<dbReference type="AlphaFoldDB" id="A0AA39NUF6"/>
<feature type="compositionally biased region" description="Acidic residues" evidence="1">
    <location>
        <begin position="172"/>
        <end position="181"/>
    </location>
</feature>
<proteinExistence type="predicted"/>